<feature type="transmembrane region" description="Helical" evidence="7">
    <location>
        <begin position="65"/>
        <end position="86"/>
    </location>
</feature>
<feature type="transmembrane region" description="Helical" evidence="7">
    <location>
        <begin position="272"/>
        <end position="291"/>
    </location>
</feature>
<keyword evidence="4 7" id="KW-1133">Transmembrane helix</keyword>
<evidence type="ECO:0000256" key="7">
    <source>
        <dbReference type="SAM" id="Phobius"/>
    </source>
</evidence>
<dbReference type="Pfam" id="PF01594">
    <property type="entry name" value="AI-2E_transport"/>
    <property type="match status" value="1"/>
</dbReference>
<dbReference type="AlphaFoldDB" id="A0ABD5WLJ0"/>
<feature type="transmembrane region" description="Helical" evidence="7">
    <location>
        <begin position="199"/>
        <end position="221"/>
    </location>
</feature>
<comment type="similarity">
    <text evidence="2">Belongs to the autoinducer-2 exporter (AI-2E) (TC 2.A.86) family.</text>
</comment>
<feature type="transmembrane region" description="Helical" evidence="7">
    <location>
        <begin position="311"/>
        <end position="337"/>
    </location>
</feature>
<gene>
    <name evidence="8" type="ORF">ACFQL9_17245</name>
</gene>
<dbReference type="EMBL" id="JBHTAH010000024">
    <property type="protein sequence ID" value="MFC7071393.1"/>
    <property type="molecule type" value="Genomic_DNA"/>
</dbReference>
<evidence type="ECO:0000256" key="6">
    <source>
        <dbReference type="SAM" id="MobiDB-lite"/>
    </source>
</evidence>
<feature type="compositionally biased region" description="Acidic residues" evidence="6">
    <location>
        <begin position="372"/>
        <end position="383"/>
    </location>
</feature>
<evidence type="ECO:0000313" key="9">
    <source>
        <dbReference type="Proteomes" id="UP001596461"/>
    </source>
</evidence>
<proteinExistence type="inferred from homology"/>
<dbReference type="RefSeq" id="WP_284032558.1">
    <property type="nucleotide sequence ID" value="NZ_CP126154.1"/>
</dbReference>
<sequence>MDLRSPPRSRQLWLGAVVVAVAVVGLFVYSFVGTVVLGLFVYYGARPAHRRVAERVDSRAAAATLTMLALVVPMVALVGYAGVVAFREFAAVAGPQAVETALNALPGDPRSVSAFLREPDALVERLGRIEPLRSRLTAVATTAGALATGLLHLTLALSLAFFLLRDGGRLDGWVRERAAAPDTAAYSLLRGVDADLERVYFGNVATVGVVTAAAVLVYNGYNALAPAAVTLPVPTLLALLTGLATFVPIVVGKLVYVPATAYLLREAAVADAGYLAPAALLAASFLLLDLLPQTVLRPLLSSRTLHGGLVLFAYVFGAALFGWYGLFLGPLLAVVVVQVVAHAFPHVVTGVPIDTVADGVDIGSDPVSADAAADDGDPTDDEATGGTAGEAGDRASGDAADGD</sequence>
<feature type="transmembrane region" description="Helical" evidence="7">
    <location>
        <begin position="12"/>
        <end position="45"/>
    </location>
</feature>
<reference evidence="8 9" key="1">
    <citation type="journal article" date="2019" name="Int. J. Syst. Evol. Microbiol.">
        <title>The Global Catalogue of Microorganisms (GCM) 10K type strain sequencing project: providing services to taxonomists for standard genome sequencing and annotation.</title>
        <authorList>
            <consortium name="The Broad Institute Genomics Platform"/>
            <consortium name="The Broad Institute Genome Sequencing Center for Infectious Disease"/>
            <person name="Wu L."/>
            <person name="Ma J."/>
        </authorList>
    </citation>
    <scope>NUCLEOTIDE SEQUENCE [LARGE SCALE GENOMIC DNA]</scope>
    <source>
        <strain evidence="8 9">DT31</strain>
    </source>
</reference>
<evidence type="ECO:0000256" key="2">
    <source>
        <dbReference type="ARBA" id="ARBA00009773"/>
    </source>
</evidence>
<dbReference type="PANTHER" id="PTHR21716:SF4">
    <property type="entry name" value="TRANSMEMBRANE PROTEIN 245"/>
    <property type="match status" value="1"/>
</dbReference>
<feature type="transmembrane region" description="Helical" evidence="7">
    <location>
        <begin position="233"/>
        <end position="252"/>
    </location>
</feature>
<dbReference type="GeneID" id="81124418"/>
<name>A0ABD5WLJ0_9EURY</name>
<evidence type="ECO:0000256" key="5">
    <source>
        <dbReference type="ARBA" id="ARBA00023136"/>
    </source>
</evidence>
<comment type="subcellular location">
    <subcellularLocation>
        <location evidence="1">Membrane</location>
        <topology evidence="1">Multi-pass membrane protein</topology>
    </subcellularLocation>
</comment>
<keyword evidence="9" id="KW-1185">Reference proteome</keyword>
<feature type="region of interest" description="Disordered" evidence="6">
    <location>
        <begin position="364"/>
        <end position="403"/>
    </location>
</feature>
<dbReference type="PANTHER" id="PTHR21716">
    <property type="entry name" value="TRANSMEMBRANE PROTEIN"/>
    <property type="match status" value="1"/>
</dbReference>
<evidence type="ECO:0000256" key="1">
    <source>
        <dbReference type="ARBA" id="ARBA00004141"/>
    </source>
</evidence>
<evidence type="ECO:0000256" key="4">
    <source>
        <dbReference type="ARBA" id="ARBA00022989"/>
    </source>
</evidence>
<dbReference type="Proteomes" id="UP001596461">
    <property type="component" value="Unassembled WGS sequence"/>
</dbReference>
<keyword evidence="5 7" id="KW-0472">Membrane</keyword>
<keyword evidence="3 7" id="KW-0812">Transmembrane</keyword>
<accession>A0ABD5WLJ0</accession>
<evidence type="ECO:0000313" key="8">
    <source>
        <dbReference type="EMBL" id="MFC7071393.1"/>
    </source>
</evidence>
<evidence type="ECO:0000256" key="3">
    <source>
        <dbReference type="ARBA" id="ARBA00022692"/>
    </source>
</evidence>
<protein>
    <submittedName>
        <fullName evidence="8">AI-2E family transporter</fullName>
    </submittedName>
</protein>
<dbReference type="GO" id="GO:0016020">
    <property type="term" value="C:membrane"/>
    <property type="evidence" value="ECO:0007669"/>
    <property type="project" value="UniProtKB-SubCell"/>
</dbReference>
<organism evidence="8 9">
    <name type="scientific">Halobaculum lipolyticum</name>
    <dbReference type="NCBI Taxonomy" id="3032001"/>
    <lineage>
        <taxon>Archaea</taxon>
        <taxon>Methanobacteriati</taxon>
        <taxon>Methanobacteriota</taxon>
        <taxon>Stenosarchaea group</taxon>
        <taxon>Halobacteria</taxon>
        <taxon>Halobacteriales</taxon>
        <taxon>Haloferacaceae</taxon>
        <taxon>Halobaculum</taxon>
    </lineage>
</organism>
<feature type="transmembrane region" description="Helical" evidence="7">
    <location>
        <begin position="136"/>
        <end position="164"/>
    </location>
</feature>
<dbReference type="InterPro" id="IPR002549">
    <property type="entry name" value="AI-2E-like"/>
</dbReference>
<comment type="caution">
    <text evidence="8">The sequence shown here is derived from an EMBL/GenBank/DDBJ whole genome shotgun (WGS) entry which is preliminary data.</text>
</comment>